<evidence type="ECO:0000256" key="7">
    <source>
        <dbReference type="ARBA" id="ARBA00023244"/>
    </source>
</evidence>
<dbReference type="UniPathway" id="UPA00252">
    <property type="reaction ID" value="UER00325"/>
</dbReference>
<comment type="catalytic activity">
    <reaction evidence="8 9">
        <text>heme b + 2 H(+) = protoporphyrin IX + Fe(2+)</text>
        <dbReference type="Rhea" id="RHEA:22584"/>
        <dbReference type="ChEBI" id="CHEBI:15378"/>
        <dbReference type="ChEBI" id="CHEBI:29033"/>
        <dbReference type="ChEBI" id="CHEBI:57306"/>
        <dbReference type="ChEBI" id="CHEBI:60344"/>
        <dbReference type="EC" id="4.98.1.1"/>
    </reaction>
</comment>
<comment type="similarity">
    <text evidence="3 9">Belongs to the ferrochelatase family.</text>
</comment>
<sequence>MIGFVGGLGVAVPTGTASRQDGALRVRQRCVPLARQTRRAAVRMTAVAPSQTPATAEPGRSAGVKKLGVLLLNLGGPERPEDVQGFLYNLFSDPDIIRLPRLLSPLQSFLANEIARSRAPKSRAAYESIGGGSPIVRITNQQASALEDELLARGYSAKVFVGMRYWHPFTEEAVEEIKAYGPDRLVILPLYPQYSISTSGSSLRVLDRLFKKEKEAFSPLKIDHTVVPEWYQRPGYVHAQAKLIKEQLATLTDEEKKSTKVMFSAHGVPESYIEAGDPYQQQIEECCKLIMQEVEDTDWTLSYQSRVGPVQWLQPYTDVVLEELGKEGLQNLVVVPISFVSEHIETLEEIDIEYRELAHESGIKKFLRVPALDCNPDFVKDLADMSLEALEKPSLRVGEAMNLSIKGDAQDPADMPDVDIAFGFNNSAETLNGRLAMLALAALTSANFVSGQGMNMFSNLLH</sequence>
<dbReference type="Gene3D" id="3.40.50.1400">
    <property type="match status" value="2"/>
</dbReference>
<dbReference type="PROSITE" id="PS00534">
    <property type="entry name" value="FERROCHELATASE"/>
    <property type="match status" value="1"/>
</dbReference>
<dbReference type="PANTHER" id="PTHR11108:SF1">
    <property type="entry name" value="FERROCHELATASE, MITOCHONDRIAL"/>
    <property type="match status" value="1"/>
</dbReference>
<keyword evidence="9" id="KW-0472">Membrane</keyword>
<dbReference type="NCBIfam" id="TIGR00109">
    <property type="entry name" value="hemH"/>
    <property type="match status" value="1"/>
</dbReference>
<keyword evidence="9" id="KW-0496">Mitochondrion</keyword>
<evidence type="ECO:0000256" key="9">
    <source>
        <dbReference type="RuleBase" id="RU000607"/>
    </source>
</evidence>
<dbReference type="AlphaFoldDB" id="A0A5J4YTC3"/>
<evidence type="ECO:0000256" key="5">
    <source>
        <dbReference type="ARBA" id="ARBA00023133"/>
    </source>
</evidence>
<dbReference type="OMA" id="WLEPDIC"/>
<proteinExistence type="inferred from homology"/>
<dbReference type="Pfam" id="PF00762">
    <property type="entry name" value="Ferrochelatase"/>
    <property type="match status" value="1"/>
</dbReference>
<dbReference type="InterPro" id="IPR033644">
    <property type="entry name" value="Ferrochelatase_C"/>
</dbReference>
<keyword evidence="11" id="KW-1185">Reference proteome</keyword>
<evidence type="ECO:0000256" key="4">
    <source>
        <dbReference type="ARBA" id="ARBA00023004"/>
    </source>
</evidence>
<protein>
    <recommendedName>
        <fullName evidence="9">Ferrochelatase</fullName>
        <ecNumber evidence="9">4.98.1.1</ecNumber>
    </recommendedName>
</protein>
<dbReference type="OrthoDB" id="1323at2759"/>
<dbReference type="GO" id="GO:0009507">
    <property type="term" value="C:chloroplast"/>
    <property type="evidence" value="ECO:0007669"/>
    <property type="project" value="UniProtKB-SubCell"/>
</dbReference>
<dbReference type="Proteomes" id="UP000324585">
    <property type="component" value="Unassembled WGS sequence"/>
</dbReference>
<evidence type="ECO:0000256" key="1">
    <source>
        <dbReference type="ARBA" id="ARBA00004229"/>
    </source>
</evidence>
<organism evidence="10 11">
    <name type="scientific">Porphyridium purpureum</name>
    <name type="common">Red alga</name>
    <name type="synonym">Porphyridium cruentum</name>
    <dbReference type="NCBI Taxonomy" id="35688"/>
    <lineage>
        <taxon>Eukaryota</taxon>
        <taxon>Rhodophyta</taxon>
        <taxon>Bangiophyceae</taxon>
        <taxon>Porphyridiales</taxon>
        <taxon>Porphyridiaceae</taxon>
        <taxon>Porphyridium</taxon>
    </lineage>
</organism>
<name>A0A5J4YTC3_PORPP</name>
<dbReference type="GO" id="GO:0005743">
    <property type="term" value="C:mitochondrial inner membrane"/>
    <property type="evidence" value="ECO:0007669"/>
    <property type="project" value="UniProtKB-SubCell"/>
</dbReference>
<dbReference type="SUPFAM" id="SSF53800">
    <property type="entry name" value="Chelatase"/>
    <property type="match status" value="1"/>
</dbReference>
<dbReference type="InterPro" id="IPR019772">
    <property type="entry name" value="Ferrochelatase_AS"/>
</dbReference>
<keyword evidence="4 9" id="KW-0408">Iron</keyword>
<dbReference type="CDD" id="cd03411">
    <property type="entry name" value="Ferrochelatase_N"/>
    <property type="match status" value="1"/>
</dbReference>
<evidence type="ECO:0000256" key="2">
    <source>
        <dbReference type="ARBA" id="ARBA00004943"/>
    </source>
</evidence>
<evidence type="ECO:0000313" key="10">
    <source>
        <dbReference type="EMBL" id="KAA8493707.1"/>
    </source>
</evidence>
<comment type="subcellular location">
    <subcellularLocation>
        <location evidence="9">Mitochondrion inner membrane</location>
    </subcellularLocation>
    <subcellularLocation>
        <location evidence="1">Plastid</location>
        <location evidence="1">Chloroplast</location>
    </subcellularLocation>
</comment>
<keyword evidence="7 9" id="KW-0627">Porphyrin biosynthesis</keyword>
<accession>A0A5J4YTC3</accession>
<comment type="pathway">
    <text evidence="2 9">Porphyrin-containing compound metabolism; protoheme biosynthesis; protoheme from protoporphyrin-IX: step 1/1.</text>
</comment>
<gene>
    <name evidence="10" type="ORF">FVE85_4844</name>
</gene>
<evidence type="ECO:0000313" key="11">
    <source>
        <dbReference type="Proteomes" id="UP000324585"/>
    </source>
</evidence>
<dbReference type="GO" id="GO:0004325">
    <property type="term" value="F:ferrochelatase activity"/>
    <property type="evidence" value="ECO:0007669"/>
    <property type="project" value="UniProtKB-UniRule"/>
</dbReference>
<dbReference type="PANTHER" id="PTHR11108">
    <property type="entry name" value="FERROCHELATASE"/>
    <property type="match status" value="1"/>
</dbReference>
<evidence type="ECO:0000256" key="8">
    <source>
        <dbReference type="ARBA" id="ARBA00049380"/>
    </source>
</evidence>
<dbReference type="SUPFAM" id="SSF103511">
    <property type="entry name" value="Chlorophyll a-b binding protein"/>
    <property type="match status" value="1"/>
</dbReference>
<comment type="function">
    <text evidence="9">Catalyzes the ferrous insertion into protoporphyrin IX.</text>
</comment>
<reference evidence="11" key="1">
    <citation type="journal article" date="2019" name="Nat. Commun.">
        <title>Expansion of phycobilisome linker gene families in mesophilic red algae.</title>
        <authorList>
            <person name="Lee J."/>
            <person name="Kim D."/>
            <person name="Bhattacharya D."/>
            <person name="Yoon H.S."/>
        </authorList>
    </citation>
    <scope>NUCLEOTIDE SEQUENCE [LARGE SCALE GENOMIC DNA]</scope>
    <source>
        <strain evidence="11">CCMP 1328</strain>
    </source>
</reference>
<keyword evidence="5 9" id="KW-0350">Heme biosynthesis</keyword>
<keyword evidence="6 9" id="KW-0456">Lyase</keyword>
<dbReference type="HAMAP" id="MF_00323">
    <property type="entry name" value="Ferrochelatase"/>
    <property type="match status" value="1"/>
</dbReference>
<dbReference type="EC" id="4.98.1.1" evidence="9"/>
<comment type="caution">
    <text evidence="10">The sequence shown here is derived from an EMBL/GenBank/DDBJ whole genome shotgun (WGS) entry which is preliminary data.</text>
</comment>
<keyword evidence="9" id="KW-0999">Mitochondrion inner membrane</keyword>
<dbReference type="InterPro" id="IPR001015">
    <property type="entry name" value="Ferrochelatase"/>
</dbReference>
<dbReference type="GO" id="GO:0006783">
    <property type="term" value="P:heme biosynthetic process"/>
    <property type="evidence" value="ECO:0007669"/>
    <property type="project" value="UniProtKB-UniRule"/>
</dbReference>
<dbReference type="InterPro" id="IPR033659">
    <property type="entry name" value="Ferrochelatase_N"/>
</dbReference>
<evidence type="ECO:0000256" key="3">
    <source>
        <dbReference type="ARBA" id="ARBA00007718"/>
    </source>
</evidence>
<dbReference type="EMBL" id="VRMN01000006">
    <property type="protein sequence ID" value="KAA8493707.1"/>
    <property type="molecule type" value="Genomic_DNA"/>
</dbReference>
<dbReference type="CDD" id="cd00419">
    <property type="entry name" value="Ferrochelatase_C"/>
    <property type="match status" value="1"/>
</dbReference>
<dbReference type="FunFam" id="3.40.50.1400:FF:000006">
    <property type="entry name" value="Ferrochelatase"/>
    <property type="match status" value="1"/>
</dbReference>
<evidence type="ECO:0000256" key="6">
    <source>
        <dbReference type="ARBA" id="ARBA00023239"/>
    </source>
</evidence>